<feature type="chain" id="PRO_5002003463" description="Ig-like domain-containing protein" evidence="2">
    <location>
        <begin position="28"/>
        <end position="1251"/>
    </location>
</feature>
<dbReference type="OrthoDB" id="1652165at2"/>
<dbReference type="PROSITE" id="PS50835">
    <property type="entry name" value="IG_LIKE"/>
    <property type="match status" value="1"/>
</dbReference>
<evidence type="ECO:0000313" key="4">
    <source>
        <dbReference type="EMBL" id="KGO91618.1"/>
    </source>
</evidence>
<dbReference type="InterPro" id="IPR003599">
    <property type="entry name" value="Ig_sub"/>
</dbReference>
<evidence type="ECO:0000256" key="2">
    <source>
        <dbReference type="SAM" id="SignalP"/>
    </source>
</evidence>
<dbReference type="NCBIfam" id="NF033708">
    <property type="entry name" value="T9SS_Cterm_ChiA"/>
    <property type="match status" value="1"/>
</dbReference>
<feature type="compositionally biased region" description="Polar residues" evidence="1">
    <location>
        <begin position="953"/>
        <end position="967"/>
    </location>
</feature>
<sequence>MRVRKTTFALRQLFLWLFLIQAGATFAQTPTFTGYSPTTVTHRTAVVITGTNFTGITGASSVKFNGVNATSYTVNTAGTQITAIVPAIATSGPLTVSVVKNSTTTTAPATPVLNYTAPVVIADSGVTRVITTWNGYWSSTAASTAPANQPDTGHSVVAFQYNGVLYSTGNEPTITNTLAAGNVTGYTESNFRSLPISAIQGTVPATTTSNPNLIVLGSKVDGSTNATVPTAPSVAGLSVRDVLIDGFRGLNLGTGVTNLPSTSVLLFEATNILTAGIEDPEPDILVSQVASPSTNSFSVYSFVDDNGNIVGNPVQINLSAVNAIGTYKTDFFGLPAGGQLNTATVNGIGNTTGNTRDIRLVAYKLKDFGITEANKDLAKQFKVMPSGTSDPAFMAYNRNTFQIPAPVITGQPVSQAVCPGGSASFSVTVSATGTEMTYQWEKNGVALTNGNGVSGANSATLTISPVTATSNGIYRCLVTNPAGASFSTVAYLNTVILSVTGAGTCQNNNNAQFVEVGAQGNTPVYQWYSNTTNSNTGGTIVDGATSSIYYPPTDVVGTKYYYAEVYPSGFACALVRSEAVPFVTSGTSNAGTPSDNQVICEGSTSTITLTGSAGTIQWQQSLDGVTNFTNVTTGTGGTTATYTTPALTATRYYRAAVTNGTCGVAYSTVVAITVTDSFTWTGALSTDWNTAGNWSCNIIPTLTHNVTIPALPAKQPQVSGAVTALAKSVTVDAGASLTVLTGASIHVVNEVSIAATATVTVQNNAALVQDNNTNNSGLVTVIKNSNPLFRLDYTLWSSPVSGQQIGAFSPLTSTSRFYIYNGLLDGYDVVPNLSANFAVATGYLIRMPNSITGGPTGPYYNGTQSLVFAGTFRGTPFNGTINKTLNMQGGRYTAVGNPYASPINVEQFFNANSTSLDTDSGLYFWRKRNDSSVSSYATLTLAGFVPNEAKPDGTNTPTPGYSSGGQDQAQYYPINNVSSWIISQGQGFIVRAKEGATAPLTFTNSMRRISPTTGQQPFLKPAIGAVAPSRLWLNLSNNTNGFSQAAIAYIDGASLGLDYGYDGRTIADESTVSLYTTVNQNNLVIQARPAFDVTDVVPLGFRATQPGQYTLALDHVDGVFEDDQDIYLKDNMLNTTTDLKGGDYTFTTEAGTFGNRFEVIYLKQDGQLGTDELTAVSNSIVLYQQNGVINITSGNIEMTEVTIYDVRGSKIYTQTDVNATQVAITNLVAQQQVLIVEIGTVNGTVTKKIIY</sequence>
<comment type="caution">
    <text evidence="4">The sequence shown here is derived from an EMBL/GenBank/DDBJ whole genome shotgun (WGS) entry which is preliminary data.</text>
</comment>
<reference evidence="4 5" key="1">
    <citation type="submission" date="2013-09" db="EMBL/GenBank/DDBJ databases">
        <authorList>
            <person name="Zeng Z."/>
            <person name="Chen C."/>
        </authorList>
    </citation>
    <scope>NUCLEOTIDE SEQUENCE [LARGE SCALE GENOMIC DNA]</scope>
    <source>
        <strain evidence="4 5">WB 4.1-42</strain>
    </source>
</reference>
<dbReference type="EMBL" id="JRLY01000017">
    <property type="protein sequence ID" value="KGO91618.1"/>
    <property type="molecule type" value="Genomic_DNA"/>
</dbReference>
<keyword evidence="2" id="KW-0732">Signal</keyword>
<dbReference type="Proteomes" id="UP000030111">
    <property type="component" value="Unassembled WGS sequence"/>
</dbReference>
<dbReference type="InterPro" id="IPR036179">
    <property type="entry name" value="Ig-like_dom_sf"/>
</dbReference>
<proteinExistence type="predicted"/>
<gene>
    <name evidence="4" type="ORF">Q766_17295</name>
</gene>
<dbReference type="eggNOG" id="COG5492">
    <property type="taxonomic scope" value="Bacteria"/>
</dbReference>
<evidence type="ECO:0000259" key="3">
    <source>
        <dbReference type="PROSITE" id="PS50835"/>
    </source>
</evidence>
<dbReference type="InterPro" id="IPR013783">
    <property type="entry name" value="Ig-like_fold"/>
</dbReference>
<dbReference type="SMART" id="SM00409">
    <property type="entry name" value="IG"/>
    <property type="match status" value="1"/>
</dbReference>
<dbReference type="AlphaFoldDB" id="A0A0A2MJH0"/>
<dbReference type="SUPFAM" id="SSF48726">
    <property type="entry name" value="Immunoglobulin"/>
    <property type="match status" value="1"/>
</dbReference>
<accession>A0A0A2MJH0</accession>
<dbReference type="eggNOG" id="COG1345">
    <property type="taxonomic scope" value="Bacteria"/>
</dbReference>
<feature type="signal peptide" evidence="2">
    <location>
        <begin position="1"/>
        <end position="27"/>
    </location>
</feature>
<evidence type="ECO:0000313" key="5">
    <source>
        <dbReference type="Proteomes" id="UP000030111"/>
    </source>
</evidence>
<organism evidence="4 5">
    <name type="scientific">Flavobacterium subsaxonicum WB 4.1-42 = DSM 21790</name>
    <dbReference type="NCBI Taxonomy" id="1121898"/>
    <lineage>
        <taxon>Bacteria</taxon>
        <taxon>Pseudomonadati</taxon>
        <taxon>Bacteroidota</taxon>
        <taxon>Flavobacteriia</taxon>
        <taxon>Flavobacteriales</taxon>
        <taxon>Flavobacteriaceae</taxon>
        <taxon>Flavobacterium</taxon>
    </lineage>
</organism>
<keyword evidence="5" id="KW-1185">Reference proteome</keyword>
<evidence type="ECO:0000256" key="1">
    <source>
        <dbReference type="SAM" id="MobiDB-lite"/>
    </source>
</evidence>
<dbReference type="CDD" id="cd00603">
    <property type="entry name" value="IPT_PCSR"/>
    <property type="match status" value="1"/>
</dbReference>
<protein>
    <recommendedName>
        <fullName evidence="3">Ig-like domain-containing protein</fullName>
    </recommendedName>
</protein>
<feature type="domain" description="Ig-like" evidence="3">
    <location>
        <begin position="406"/>
        <end position="487"/>
    </location>
</feature>
<dbReference type="STRING" id="1121898.GCA_000422725_03766"/>
<feature type="region of interest" description="Disordered" evidence="1">
    <location>
        <begin position="947"/>
        <end position="967"/>
    </location>
</feature>
<dbReference type="Pfam" id="PF13927">
    <property type="entry name" value="Ig_3"/>
    <property type="match status" value="1"/>
</dbReference>
<dbReference type="RefSeq" id="WP_026989854.1">
    <property type="nucleotide sequence ID" value="NZ_AUGP01000003.1"/>
</dbReference>
<dbReference type="InterPro" id="IPR007110">
    <property type="entry name" value="Ig-like_dom"/>
</dbReference>
<dbReference type="CDD" id="cd00096">
    <property type="entry name" value="Ig"/>
    <property type="match status" value="1"/>
</dbReference>
<name>A0A0A2MJH0_9FLAO</name>
<dbReference type="SUPFAM" id="SSF81296">
    <property type="entry name" value="E set domains"/>
    <property type="match status" value="1"/>
</dbReference>
<dbReference type="Gene3D" id="2.60.40.10">
    <property type="entry name" value="Immunoglobulins"/>
    <property type="match status" value="2"/>
</dbReference>
<dbReference type="InterPro" id="IPR014756">
    <property type="entry name" value="Ig_E-set"/>
</dbReference>